<dbReference type="KEGG" id="npa:UCRNP2_5586"/>
<dbReference type="SUPFAM" id="SSF48264">
    <property type="entry name" value="Cytochrome P450"/>
    <property type="match status" value="1"/>
</dbReference>
<evidence type="ECO:0000313" key="3">
    <source>
        <dbReference type="EMBL" id="EOD47675.1"/>
    </source>
</evidence>
<dbReference type="eggNOG" id="KOG0157">
    <property type="taxonomic scope" value="Eukaryota"/>
</dbReference>
<dbReference type="PRINTS" id="PR00463">
    <property type="entry name" value="EP450I"/>
</dbReference>
<keyword evidence="2" id="KW-0479">Metal-binding</keyword>
<protein>
    <submittedName>
        <fullName evidence="3">Putative benzoate 4-monooxygenase cytochrome p450 protein</fullName>
    </submittedName>
</protein>
<dbReference type="EMBL" id="KB916308">
    <property type="protein sequence ID" value="EOD47675.1"/>
    <property type="molecule type" value="Genomic_DNA"/>
</dbReference>
<evidence type="ECO:0000256" key="1">
    <source>
        <dbReference type="ARBA" id="ARBA00010617"/>
    </source>
</evidence>
<organism evidence="3 4">
    <name type="scientific">Botryosphaeria parva (strain UCR-NP2)</name>
    <name type="common">Grapevine canker fungus</name>
    <name type="synonym">Neofusicoccum parvum</name>
    <dbReference type="NCBI Taxonomy" id="1287680"/>
    <lineage>
        <taxon>Eukaryota</taxon>
        <taxon>Fungi</taxon>
        <taxon>Dikarya</taxon>
        <taxon>Ascomycota</taxon>
        <taxon>Pezizomycotina</taxon>
        <taxon>Dothideomycetes</taxon>
        <taxon>Dothideomycetes incertae sedis</taxon>
        <taxon>Botryosphaeriales</taxon>
        <taxon>Botryosphaeriaceae</taxon>
        <taxon>Neofusicoccum</taxon>
    </lineage>
</organism>
<dbReference type="HOGENOM" id="CLU_1594280_0_0_1"/>
<comment type="similarity">
    <text evidence="1">Belongs to the cytochrome P450 family.</text>
</comment>
<dbReference type="PANTHER" id="PTHR24305:SF166">
    <property type="entry name" value="CYTOCHROME P450 12A4, MITOCHONDRIAL-RELATED"/>
    <property type="match status" value="1"/>
</dbReference>
<proteinExistence type="inferred from homology"/>
<sequence length="167" mass="18591">MREFDEWSASGFEANQAQEKEQAASLPNFIRVMVRSGLAPQSALSEAKEMLGPGTDTTSASLAHILWALAHNPQYQDDLFDDLSRNGFPEHMSSLEAIPKLKACVKEGISSSPIWYLRDKTAFPNPEEYDPYRWLTPDGQGVSDGFPLRDKYYIPFSKGSNVCIGAQ</sequence>
<dbReference type="GO" id="GO:0016705">
    <property type="term" value="F:oxidoreductase activity, acting on paired donors, with incorporation or reduction of molecular oxygen"/>
    <property type="evidence" value="ECO:0007669"/>
    <property type="project" value="InterPro"/>
</dbReference>
<evidence type="ECO:0000256" key="2">
    <source>
        <dbReference type="PIRSR" id="PIRSR602401-1"/>
    </source>
</evidence>
<dbReference type="InterPro" id="IPR002401">
    <property type="entry name" value="Cyt_P450_E_grp-I"/>
</dbReference>
<dbReference type="GO" id="GO:0004497">
    <property type="term" value="F:monooxygenase activity"/>
    <property type="evidence" value="ECO:0007669"/>
    <property type="project" value="UniProtKB-KW"/>
</dbReference>
<dbReference type="Proteomes" id="UP000013521">
    <property type="component" value="Unassembled WGS sequence"/>
</dbReference>
<dbReference type="OMA" id="MLAYPPK"/>
<keyword evidence="3" id="KW-0560">Oxidoreductase</keyword>
<name>R1G826_BOTPV</name>
<dbReference type="AlphaFoldDB" id="R1G826"/>
<dbReference type="Pfam" id="PF00067">
    <property type="entry name" value="p450"/>
    <property type="match status" value="2"/>
</dbReference>
<keyword evidence="3" id="KW-0503">Monooxygenase</keyword>
<dbReference type="PANTHER" id="PTHR24305">
    <property type="entry name" value="CYTOCHROME P450"/>
    <property type="match status" value="1"/>
</dbReference>
<dbReference type="InterPro" id="IPR001128">
    <property type="entry name" value="Cyt_P450"/>
</dbReference>
<evidence type="ECO:0000313" key="4">
    <source>
        <dbReference type="Proteomes" id="UP000013521"/>
    </source>
</evidence>
<dbReference type="InterPro" id="IPR050121">
    <property type="entry name" value="Cytochrome_P450_monoxygenase"/>
</dbReference>
<keyword evidence="2" id="KW-0349">Heme</keyword>
<dbReference type="Gene3D" id="1.10.630.10">
    <property type="entry name" value="Cytochrome P450"/>
    <property type="match status" value="2"/>
</dbReference>
<feature type="binding site" description="axial binding residue" evidence="2">
    <location>
        <position position="163"/>
    </location>
    <ligand>
        <name>heme</name>
        <dbReference type="ChEBI" id="CHEBI:30413"/>
    </ligand>
    <ligandPart>
        <name>Fe</name>
        <dbReference type="ChEBI" id="CHEBI:18248"/>
    </ligandPart>
</feature>
<dbReference type="GO" id="GO:0020037">
    <property type="term" value="F:heme binding"/>
    <property type="evidence" value="ECO:0007669"/>
    <property type="project" value="InterPro"/>
</dbReference>
<dbReference type="OrthoDB" id="3945418at2759"/>
<dbReference type="GO" id="GO:0005506">
    <property type="term" value="F:iron ion binding"/>
    <property type="evidence" value="ECO:0007669"/>
    <property type="project" value="InterPro"/>
</dbReference>
<keyword evidence="2" id="KW-0408">Iron</keyword>
<gene>
    <name evidence="3" type="ORF">UCRNP2_5586</name>
</gene>
<accession>R1G826</accession>
<dbReference type="PRINTS" id="PR00385">
    <property type="entry name" value="P450"/>
</dbReference>
<dbReference type="InterPro" id="IPR036396">
    <property type="entry name" value="Cyt_P450_sf"/>
</dbReference>
<reference evidence="4" key="1">
    <citation type="journal article" date="2013" name="Genome Announc.">
        <title>Draft genome sequence of Neofusicoccum parvum isolate UCR-NP2, a fungal vascular pathogen associated with grapevine cankers.</title>
        <authorList>
            <person name="Blanco-Ulate B."/>
            <person name="Rolshausen P."/>
            <person name="Cantu D."/>
        </authorList>
    </citation>
    <scope>NUCLEOTIDE SEQUENCE [LARGE SCALE GENOMIC DNA]</scope>
    <source>
        <strain evidence="4">UCR-NP2</strain>
    </source>
</reference>
<comment type="cofactor">
    <cofactor evidence="2">
        <name>heme</name>
        <dbReference type="ChEBI" id="CHEBI:30413"/>
    </cofactor>
</comment>